<feature type="region of interest" description="Disordered" evidence="3">
    <location>
        <begin position="660"/>
        <end position="772"/>
    </location>
</feature>
<dbReference type="PROSITE" id="PS50835">
    <property type="entry name" value="IG_LIKE"/>
    <property type="match status" value="2"/>
</dbReference>
<name>A0AAV1L3E4_9NEOP</name>
<evidence type="ECO:0000259" key="4">
    <source>
        <dbReference type="PROSITE" id="PS50835"/>
    </source>
</evidence>
<feature type="compositionally biased region" description="Basic and acidic residues" evidence="3">
    <location>
        <begin position="807"/>
        <end position="821"/>
    </location>
</feature>
<feature type="compositionally biased region" description="Acidic residues" evidence="3">
    <location>
        <begin position="708"/>
        <end position="725"/>
    </location>
</feature>
<feature type="compositionally biased region" description="Basic and acidic residues" evidence="3">
    <location>
        <begin position="472"/>
        <end position="487"/>
    </location>
</feature>
<feature type="compositionally biased region" description="Basic and acidic residues" evidence="3">
    <location>
        <begin position="571"/>
        <end position="592"/>
    </location>
</feature>
<dbReference type="PROSITE" id="PS50853">
    <property type="entry name" value="FN3"/>
    <property type="match status" value="2"/>
</dbReference>
<reference evidence="6 7" key="1">
    <citation type="submission" date="2023-11" db="EMBL/GenBank/DDBJ databases">
        <authorList>
            <person name="Hedman E."/>
            <person name="Englund M."/>
            <person name="Stromberg M."/>
            <person name="Nyberg Akerstrom W."/>
            <person name="Nylinder S."/>
            <person name="Jareborg N."/>
            <person name="Kallberg Y."/>
            <person name="Kronander E."/>
        </authorList>
    </citation>
    <scope>NUCLEOTIDE SEQUENCE [LARGE SCALE GENOMIC DNA]</scope>
</reference>
<evidence type="ECO:0000259" key="5">
    <source>
        <dbReference type="PROSITE" id="PS50853"/>
    </source>
</evidence>
<feature type="domain" description="Ig-like" evidence="4">
    <location>
        <begin position="227"/>
        <end position="320"/>
    </location>
</feature>
<dbReference type="InterPro" id="IPR036179">
    <property type="entry name" value="Ig-like_dom_sf"/>
</dbReference>
<dbReference type="AlphaFoldDB" id="A0AAV1L3E4"/>
<dbReference type="InterPro" id="IPR013098">
    <property type="entry name" value="Ig_I-set"/>
</dbReference>
<feature type="compositionally biased region" description="Polar residues" evidence="3">
    <location>
        <begin position="692"/>
        <end position="703"/>
    </location>
</feature>
<dbReference type="InterPro" id="IPR050964">
    <property type="entry name" value="Striated_Muscle_Regulatory"/>
</dbReference>
<dbReference type="InterPro" id="IPR003598">
    <property type="entry name" value="Ig_sub2"/>
</dbReference>
<dbReference type="PANTHER" id="PTHR13817:SF167">
    <property type="entry name" value="MYOMESIN AND MYOSIN BINDING PROTEIN"/>
    <property type="match status" value="1"/>
</dbReference>
<feature type="region of interest" description="Disordered" evidence="3">
    <location>
        <begin position="571"/>
        <end position="605"/>
    </location>
</feature>
<comment type="caution">
    <text evidence="6">The sequence shown here is derived from an EMBL/GenBank/DDBJ whole genome shotgun (WGS) entry which is preliminary data.</text>
</comment>
<feature type="compositionally biased region" description="Polar residues" evidence="3">
    <location>
        <begin position="660"/>
        <end position="669"/>
    </location>
</feature>
<feature type="region of interest" description="Disordered" evidence="3">
    <location>
        <begin position="1"/>
        <end position="39"/>
    </location>
</feature>
<dbReference type="Proteomes" id="UP001314205">
    <property type="component" value="Unassembled WGS sequence"/>
</dbReference>
<dbReference type="Pfam" id="PF00041">
    <property type="entry name" value="fn3"/>
    <property type="match status" value="2"/>
</dbReference>
<dbReference type="SUPFAM" id="SSF49265">
    <property type="entry name" value="Fibronectin type III"/>
    <property type="match status" value="1"/>
</dbReference>
<feature type="compositionally biased region" description="Polar residues" evidence="3">
    <location>
        <begin position="956"/>
        <end position="969"/>
    </location>
</feature>
<feature type="domain" description="Ig-like" evidence="4">
    <location>
        <begin position="134"/>
        <end position="222"/>
    </location>
</feature>
<organism evidence="6 7">
    <name type="scientific">Parnassius mnemosyne</name>
    <name type="common">clouded apollo</name>
    <dbReference type="NCBI Taxonomy" id="213953"/>
    <lineage>
        <taxon>Eukaryota</taxon>
        <taxon>Metazoa</taxon>
        <taxon>Ecdysozoa</taxon>
        <taxon>Arthropoda</taxon>
        <taxon>Hexapoda</taxon>
        <taxon>Insecta</taxon>
        <taxon>Pterygota</taxon>
        <taxon>Neoptera</taxon>
        <taxon>Endopterygota</taxon>
        <taxon>Lepidoptera</taxon>
        <taxon>Glossata</taxon>
        <taxon>Ditrysia</taxon>
        <taxon>Papilionoidea</taxon>
        <taxon>Papilionidae</taxon>
        <taxon>Parnassiinae</taxon>
        <taxon>Parnassini</taxon>
        <taxon>Parnassius</taxon>
        <taxon>Driopa</taxon>
    </lineage>
</organism>
<evidence type="ECO:0000313" key="7">
    <source>
        <dbReference type="Proteomes" id="UP001314205"/>
    </source>
</evidence>
<feature type="domain" description="Fibronectin type-III" evidence="5">
    <location>
        <begin position="325"/>
        <end position="418"/>
    </location>
</feature>
<dbReference type="SMART" id="SM00409">
    <property type="entry name" value="IG"/>
    <property type="match status" value="2"/>
</dbReference>
<dbReference type="GO" id="GO:0030154">
    <property type="term" value="P:cell differentiation"/>
    <property type="evidence" value="ECO:0007669"/>
    <property type="project" value="UniProtKB-ARBA"/>
</dbReference>
<dbReference type="SMART" id="SM00408">
    <property type="entry name" value="IGc2"/>
    <property type="match status" value="2"/>
</dbReference>
<dbReference type="Pfam" id="PF07679">
    <property type="entry name" value="I-set"/>
    <property type="match status" value="2"/>
</dbReference>
<feature type="compositionally biased region" description="Polar residues" evidence="3">
    <location>
        <begin position="462"/>
        <end position="471"/>
    </location>
</feature>
<proteinExistence type="predicted"/>
<feature type="region of interest" description="Disordered" evidence="3">
    <location>
        <begin position="442"/>
        <end position="490"/>
    </location>
</feature>
<dbReference type="PANTHER" id="PTHR13817">
    <property type="entry name" value="TITIN"/>
    <property type="match status" value="1"/>
</dbReference>
<accession>A0AAV1L3E4</accession>
<evidence type="ECO:0008006" key="8">
    <source>
        <dbReference type="Google" id="ProtNLM"/>
    </source>
</evidence>
<dbReference type="FunFam" id="2.60.40.10:FF:000031">
    <property type="entry name" value="Myosin-binding protein C, slow type"/>
    <property type="match status" value="1"/>
</dbReference>
<evidence type="ECO:0000256" key="2">
    <source>
        <dbReference type="ARBA" id="ARBA00023319"/>
    </source>
</evidence>
<dbReference type="CDD" id="cd00063">
    <property type="entry name" value="FN3"/>
    <property type="match status" value="2"/>
</dbReference>
<dbReference type="InterPro" id="IPR003961">
    <property type="entry name" value="FN3_dom"/>
</dbReference>
<evidence type="ECO:0000313" key="6">
    <source>
        <dbReference type="EMBL" id="CAK1588532.1"/>
    </source>
</evidence>
<keyword evidence="1" id="KW-0677">Repeat</keyword>
<dbReference type="FunFam" id="2.60.40.10:FF:000612">
    <property type="entry name" value="palladin isoform X1"/>
    <property type="match status" value="1"/>
</dbReference>
<dbReference type="InterPro" id="IPR007110">
    <property type="entry name" value="Ig-like_dom"/>
</dbReference>
<evidence type="ECO:0000256" key="3">
    <source>
        <dbReference type="SAM" id="MobiDB-lite"/>
    </source>
</evidence>
<gene>
    <name evidence="6" type="ORF">PARMNEM_LOCUS9162</name>
</gene>
<feature type="region of interest" description="Disordered" evidence="3">
    <location>
        <begin position="879"/>
        <end position="906"/>
    </location>
</feature>
<dbReference type="GO" id="GO:0009653">
    <property type="term" value="P:anatomical structure morphogenesis"/>
    <property type="evidence" value="ECO:0007669"/>
    <property type="project" value="UniProtKB-ARBA"/>
</dbReference>
<feature type="compositionally biased region" description="Basic and acidic residues" evidence="3">
    <location>
        <begin position="761"/>
        <end position="772"/>
    </location>
</feature>
<feature type="compositionally biased region" description="Basic residues" evidence="3">
    <location>
        <begin position="10"/>
        <end position="19"/>
    </location>
</feature>
<dbReference type="InterPro" id="IPR036116">
    <property type="entry name" value="FN3_sf"/>
</dbReference>
<dbReference type="InterPro" id="IPR013783">
    <property type="entry name" value="Ig-like_fold"/>
</dbReference>
<dbReference type="EMBL" id="CAVLGL010000082">
    <property type="protein sequence ID" value="CAK1588532.1"/>
    <property type="molecule type" value="Genomic_DNA"/>
</dbReference>
<keyword evidence="2" id="KW-0393">Immunoglobulin domain</keyword>
<protein>
    <recommendedName>
        <fullName evidence="8">Titin</fullName>
    </recommendedName>
</protein>
<feature type="domain" description="Fibronectin type-III" evidence="5">
    <location>
        <begin position="28"/>
        <end position="126"/>
    </location>
</feature>
<dbReference type="SUPFAM" id="SSF48726">
    <property type="entry name" value="Immunoglobulin"/>
    <property type="match status" value="2"/>
</dbReference>
<feature type="compositionally biased region" description="Basic and acidic residues" evidence="3">
    <location>
        <begin position="883"/>
        <end position="898"/>
    </location>
</feature>
<dbReference type="SMART" id="SM00060">
    <property type="entry name" value="FN3"/>
    <property type="match status" value="2"/>
</dbReference>
<sequence>MGNQHSASHVSHKPRKNVHWKSAGRPAAPGKPHITPILSDDEPNAITLRWAPPAHDGGAPLQGYQVECNRLGSPDWIRTAPPVVARPELVLTGLGPPHRYQFRVAALNIVGRSDYSEISDILTVNSERNLQEAPLFLQHLEDMTVLENEKTEFRVVFTGTPPPTIAWFKDDYEIFSSRRTAITTNESSSVLIFHQTLSSDEGEIKCTATNRIGHAISRARLVLEAAPKLRYPRQYEDGLLYEINETVFLKTTIVGKPTPTVEWRHDGQPIVVDDRVEITTTPKFSILKIHSARRSDRGEYQIHARNNIGEDTAAFLVTITAPPDPPRRVSVTRQVDKSVTLDWEAPKDDGGCRIGNYVVEYYRSGWNVWLKATTSRKTSVTLFDLIEGSEYRFRVKAESPYGMSAPSPESPPVRIPGRAVDMEFLAVESRIINQVLTQEGGEATVSPVPRRKRTHAAPKTINEPSSSSEPPTQKEKPSASPTREHGGSNEFMLVLYPESRKSADKTEKRKSFQLDLEDALSPPPLSLSAPELSSRCILPFKALRNAVSSTELLHERAMARFYKAVAMKEEQTKQKDEKSNNHEMKNHNDIPHIPDINQPEVTEDRQKSLIPDAGNFKAPEILIETDSIESKQYKYSPQLVSQDSETSESKWQQMSFDEDYTASTVSTDGEYSDEGSLNEDRGQFSQEEETYNPRNKNTRSSPVRASLEDDDENEEVEEEQDESEDEKVQLSPLPDPNFVPKPILKRRETDNLNMRPNIIENNEKQGLEKDKKDEKMTLLKRITKMPAETFQKKPFALPKILNKKRPEKIQEQKSQNNKDIKNNSIENVDDKVSEERKTVIDYYGNIVKEYGSHKKSTTPLYLSTDDLKNVAEKQHLVSNKAIANKDDNDIPKKSEKVQKPSSTIKQEKNLDSKISFVKSKAKKVVNKQIKMKEQIHGSNSVHNILPKKQKAETPENPYNTKQTNKTKPQDTQVLLKTTERATIVIPIDYQKLEEKAKRNVRSAIDYTVDVCLLMLAFWVYFFRDEKLAIPILILIIYRQLQETFLFNIPEWIRRHSPDWLKKKAS</sequence>
<feature type="region of interest" description="Disordered" evidence="3">
    <location>
        <begin position="940"/>
        <end position="969"/>
    </location>
</feature>
<dbReference type="PRINTS" id="PR00014">
    <property type="entry name" value="FNTYPEIII"/>
</dbReference>
<dbReference type="Gene3D" id="2.60.40.10">
    <property type="entry name" value="Immunoglobulins"/>
    <property type="match status" value="4"/>
</dbReference>
<dbReference type="InterPro" id="IPR003599">
    <property type="entry name" value="Ig_sub"/>
</dbReference>
<keyword evidence="7" id="KW-1185">Reference proteome</keyword>
<evidence type="ECO:0000256" key="1">
    <source>
        <dbReference type="ARBA" id="ARBA00022737"/>
    </source>
</evidence>
<feature type="region of interest" description="Disordered" evidence="3">
    <location>
        <begin position="793"/>
        <end position="832"/>
    </location>
</feature>
<dbReference type="CDD" id="cd00096">
    <property type="entry name" value="Ig"/>
    <property type="match status" value="1"/>
</dbReference>